<evidence type="ECO:0008006" key="3">
    <source>
        <dbReference type="Google" id="ProtNLM"/>
    </source>
</evidence>
<feature type="non-terminal residue" evidence="1">
    <location>
        <position position="173"/>
    </location>
</feature>
<protein>
    <recommendedName>
        <fullName evidence="3">Reverse transcriptase</fullName>
    </recommendedName>
</protein>
<dbReference type="PANTHER" id="PTHR33332">
    <property type="entry name" value="REVERSE TRANSCRIPTASE DOMAIN-CONTAINING PROTEIN"/>
    <property type="match status" value="1"/>
</dbReference>
<dbReference type="AlphaFoldDB" id="A0ABD0MT29"/>
<organism evidence="1 2">
    <name type="scientific">Cirrhinus mrigala</name>
    <name type="common">Mrigala</name>
    <dbReference type="NCBI Taxonomy" id="683832"/>
    <lineage>
        <taxon>Eukaryota</taxon>
        <taxon>Metazoa</taxon>
        <taxon>Chordata</taxon>
        <taxon>Craniata</taxon>
        <taxon>Vertebrata</taxon>
        <taxon>Euteleostomi</taxon>
        <taxon>Actinopterygii</taxon>
        <taxon>Neopterygii</taxon>
        <taxon>Teleostei</taxon>
        <taxon>Ostariophysi</taxon>
        <taxon>Cypriniformes</taxon>
        <taxon>Cyprinidae</taxon>
        <taxon>Labeoninae</taxon>
        <taxon>Labeonini</taxon>
        <taxon>Cirrhinus</taxon>
    </lineage>
</organism>
<keyword evidence="2" id="KW-1185">Reference proteome</keyword>
<sequence length="173" mass="19872">SCLQEVKDWLKLNFLNLNESKTEIVMFGSSKQTLDLGVPFSSHVNNLGVMIDSSFKFDKQISSVVKTSFFQLRLMAKVKPYLPSNQLEKLVHMFISTRLDYCNSLYHGLDSASIRRLQLVQNAAARLLTGIRRYDHITPVLQSLHWLPVPFRIQFKILLLVFKSLNGLAPEYL</sequence>
<evidence type="ECO:0000313" key="2">
    <source>
        <dbReference type="Proteomes" id="UP001529510"/>
    </source>
</evidence>
<comment type="caution">
    <text evidence="1">The sequence shown here is derived from an EMBL/GenBank/DDBJ whole genome shotgun (WGS) entry which is preliminary data.</text>
</comment>
<dbReference type="Proteomes" id="UP001529510">
    <property type="component" value="Unassembled WGS sequence"/>
</dbReference>
<evidence type="ECO:0000313" key="1">
    <source>
        <dbReference type="EMBL" id="KAL0152338.1"/>
    </source>
</evidence>
<accession>A0ABD0MT29</accession>
<feature type="non-terminal residue" evidence="1">
    <location>
        <position position="1"/>
    </location>
</feature>
<name>A0ABD0MT29_CIRMR</name>
<reference evidence="1 2" key="1">
    <citation type="submission" date="2024-05" db="EMBL/GenBank/DDBJ databases">
        <title>Genome sequencing and assembly of Indian major carp, Cirrhinus mrigala (Hamilton, 1822).</title>
        <authorList>
            <person name="Mohindra V."/>
            <person name="Chowdhury L.M."/>
            <person name="Lal K."/>
            <person name="Jena J.K."/>
        </authorList>
    </citation>
    <scope>NUCLEOTIDE SEQUENCE [LARGE SCALE GENOMIC DNA]</scope>
    <source>
        <strain evidence="1">CM1030</strain>
        <tissue evidence="1">Blood</tissue>
    </source>
</reference>
<gene>
    <name evidence="1" type="ORF">M9458_052061</name>
</gene>
<proteinExistence type="predicted"/>
<dbReference type="EMBL" id="JAMKFB020000189">
    <property type="protein sequence ID" value="KAL0152338.1"/>
    <property type="molecule type" value="Genomic_DNA"/>
</dbReference>